<keyword evidence="4 7" id="KW-0677">Repeat</keyword>
<dbReference type="InterPro" id="IPR020573">
    <property type="entry name" value="UDP_GlcNAc_AcTrfase_non-rep"/>
</dbReference>
<dbReference type="PANTHER" id="PTHR43378:SF2">
    <property type="entry name" value="UDP-3-O-ACYLGLUCOSAMINE N-ACYLTRANSFERASE 1, MITOCHONDRIAL-RELATED"/>
    <property type="match status" value="1"/>
</dbReference>
<evidence type="ECO:0000256" key="6">
    <source>
        <dbReference type="ARBA" id="ARBA00023315"/>
    </source>
</evidence>
<comment type="catalytic activity">
    <reaction evidence="7">
        <text>a UDP-3-O-[(3R)-3-hydroxyacyl]-alpha-D-glucosamine + a (3R)-hydroxyacyl-[ACP] = a UDP-2-N,3-O-bis[(3R)-3-hydroxyacyl]-alpha-D-glucosamine + holo-[ACP] + H(+)</text>
        <dbReference type="Rhea" id="RHEA:53836"/>
        <dbReference type="Rhea" id="RHEA-COMP:9685"/>
        <dbReference type="Rhea" id="RHEA-COMP:9945"/>
        <dbReference type="ChEBI" id="CHEBI:15378"/>
        <dbReference type="ChEBI" id="CHEBI:64479"/>
        <dbReference type="ChEBI" id="CHEBI:78827"/>
        <dbReference type="ChEBI" id="CHEBI:137740"/>
        <dbReference type="ChEBI" id="CHEBI:137748"/>
        <dbReference type="EC" id="2.3.1.191"/>
    </reaction>
</comment>
<dbReference type="SUPFAM" id="SSF51161">
    <property type="entry name" value="Trimeric LpxA-like enzymes"/>
    <property type="match status" value="1"/>
</dbReference>
<dbReference type="Pfam" id="PF04613">
    <property type="entry name" value="LpxD"/>
    <property type="match status" value="1"/>
</dbReference>
<dbReference type="EMBL" id="SGXC01000002">
    <property type="protein sequence ID" value="RZS80743.1"/>
    <property type="molecule type" value="Genomic_DNA"/>
</dbReference>
<dbReference type="Gene3D" id="2.160.10.10">
    <property type="entry name" value="Hexapeptide repeat proteins"/>
    <property type="match status" value="1"/>
</dbReference>
<sequence>MPILLDTTKAPVLQRLLDETDTTGLTWSIEPGGAQALPSAEVVVAGIANLEHAGPQELSFVANPRYQSQLIDAQAAVVLVTAEVAQAYRDSLAQAGRADQALPLVVCNSPYLLFARIGQWFDRQLHSQPAGAIHPSAVVAPGAIVDPSAHVGPLAVIEAGVEIGPRARIGAGCVVGEGCRIGADTVLHPRVTLYRGVSMGARCVILSGAVIGDDGFGFAPDPSRAKGAWTKIPQFGGVRIGDDVEVGANTTIDRGALDDTVIGNGVKIDNQIMIGHNCRIGDHTAMAACVGIAGSTTIGQRCSIGGAAMIGGHLKIGDDVFISAATPVHSNIDKPGQYTGFFPMTEHAQWERNAVAVRHLATMAKRIKALEKK</sequence>
<dbReference type="OrthoDB" id="9784739at2"/>
<proteinExistence type="inferred from homology"/>
<name>A0A4Q7NCT5_9BURK</name>
<dbReference type="RefSeq" id="WP_130358371.1">
    <property type="nucleotide sequence ID" value="NZ_SGXC01000002.1"/>
</dbReference>
<evidence type="ECO:0000256" key="5">
    <source>
        <dbReference type="ARBA" id="ARBA00023098"/>
    </source>
</evidence>
<evidence type="ECO:0000256" key="4">
    <source>
        <dbReference type="ARBA" id="ARBA00022737"/>
    </source>
</evidence>
<dbReference type="CDD" id="cd03352">
    <property type="entry name" value="LbH_LpxD"/>
    <property type="match status" value="1"/>
</dbReference>
<comment type="function">
    <text evidence="7">Catalyzes the N-acylation of UDP-3-O-acylglucosamine using 3-hydroxyacyl-ACP as the acyl donor. Is involved in the biosynthesis of lipid A, a phosphorylated glycolipid that anchors the lipopolysaccharide to the outer membrane of the cell.</text>
</comment>
<dbReference type="Gene3D" id="3.40.1390.10">
    <property type="entry name" value="MurE/MurF, N-terminal domain"/>
    <property type="match status" value="1"/>
</dbReference>
<dbReference type="InterPro" id="IPR001451">
    <property type="entry name" value="Hexapep"/>
</dbReference>
<dbReference type="GO" id="GO:0016410">
    <property type="term" value="F:N-acyltransferase activity"/>
    <property type="evidence" value="ECO:0007669"/>
    <property type="project" value="InterPro"/>
</dbReference>
<keyword evidence="3 7" id="KW-0808">Transferase</keyword>
<gene>
    <name evidence="7" type="primary">lpxD</name>
    <name evidence="9" type="ORF">EV675_3355</name>
</gene>
<evidence type="ECO:0000256" key="7">
    <source>
        <dbReference type="HAMAP-Rule" id="MF_00523"/>
    </source>
</evidence>
<feature type="active site" description="Proton acceptor" evidence="7">
    <location>
        <position position="276"/>
    </location>
</feature>
<keyword evidence="6 7" id="KW-0012">Acyltransferase</keyword>
<keyword evidence="5 7" id="KW-0443">Lipid metabolism</keyword>
<organism evidence="9 10">
    <name type="scientific">Pigmentiphaga kullae</name>
    <dbReference type="NCBI Taxonomy" id="151784"/>
    <lineage>
        <taxon>Bacteria</taxon>
        <taxon>Pseudomonadati</taxon>
        <taxon>Pseudomonadota</taxon>
        <taxon>Betaproteobacteria</taxon>
        <taxon>Burkholderiales</taxon>
        <taxon>Alcaligenaceae</taxon>
        <taxon>Pigmentiphaga</taxon>
    </lineage>
</organism>
<comment type="subunit">
    <text evidence="7">Homotrimer.</text>
</comment>
<protein>
    <recommendedName>
        <fullName evidence="7">UDP-3-O-acylglucosamine N-acyltransferase</fullName>
        <ecNumber evidence="7">2.3.1.191</ecNumber>
    </recommendedName>
</protein>
<dbReference type="UniPathway" id="UPA00973"/>
<dbReference type="NCBIfam" id="TIGR01853">
    <property type="entry name" value="lipid_A_lpxD"/>
    <property type="match status" value="1"/>
</dbReference>
<dbReference type="HAMAP" id="MF_00523">
    <property type="entry name" value="LpxD"/>
    <property type="match status" value="1"/>
</dbReference>
<dbReference type="InterPro" id="IPR007691">
    <property type="entry name" value="LpxD"/>
</dbReference>
<comment type="similarity">
    <text evidence="7">Belongs to the transferase hexapeptide repeat family. LpxD subfamily.</text>
</comment>
<dbReference type="Proteomes" id="UP000292445">
    <property type="component" value="Unassembled WGS sequence"/>
</dbReference>
<dbReference type="InterPro" id="IPR011004">
    <property type="entry name" value="Trimer_LpxA-like_sf"/>
</dbReference>
<keyword evidence="2 7" id="KW-0441">Lipid A biosynthesis</keyword>
<dbReference type="NCBIfam" id="NF002060">
    <property type="entry name" value="PRK00892.1"/>
    <property type="match status" value="1"/>
</dbReference>
<dbReference type="Pfam" id="PF14602">
    <property type="entry name" value="Hexapep_2"/>
    <property type="match status" value="1"/>
</dbReference>
<dbReference type="EC" id="2.3.1.191" evidence="7"/>
<reference evidence="9 10" key="1">
    <citation type="submission" date="2019-02" db="EMBL/GenBank/DDBJ databases">
        <title>Genomic Encyclopedia of Type Strains, Phase IV (KMG-IV): sequencing the most valuable type-strain genomes for metagenomic binning, comparative biology and taxonomic classification.</title>
        <authorList>
            <person name="Goeker M."/>
        </authorList>
    </citation>
    <scope>NUCLEOTIDE SEQUENCE [LARGE SCALE GENOMIC DNA]</scope>
    <source>
        <strain evidence="9 10">K24</strain>
    </source>
</reference>
<evidence type="ECO:0000313" key="10">
    <source>
        <dbReference type="Proteomes" id="UP000292445"/>
    </source>
</evidence>
<dbReference type="AlphaFoldDB" id="A0A4Q7NCT5"/>
<comment type="caution">
    <text evidence="9">The sequence shown here is derived from an EMBL/GenBank/DDBJ whole genome shotgun (WGS) entry which is preliminary data.</text>
</comment>
<evidence type="ECO:0000259" key="8">
    <source>
        <dbReference type="Pfam" id="PF04613"/>
    </source>
</evidence>
<dbReference type="Pfam" id="PF00132">
    <property type="entry name" value="Hexapep"/>
    <property type="match status" value="3"/>
</dbReference>
<comment type="pathway">
    <text evidence="7">Bacterial outer membrane biogenesis; LPS lipid A biosynthesis.</text>
</comment>
<dbReference type="GO" id="GO:0009245">
    <property type="term" value="P:lipid A biosynthetic process"/>
    <property type="evidence" value="ECO:0007669"/>
    <property type="project" value="UniProtKB-UniRule"/>
</dbReference>
<keyword evidence="1 7" id="KW-0444">Lipid biosynthesis</keyword>
<dbReference type="GO" id="GO:0016020">
    <property type="term" value="C:membrane"/>
    <property type="evidence" value="ECO:0007669"/>
    <property type="project" value="GOC"/>
</dbReference>
<evidence type="ECO:0000256" key="2">
    <source>
        <dbReference type="ARBA" id="ARBA00022556"/>
    </source>
</evidence>
<evidence type="ECO:0000256" key="1">
    <source>
        <dbReference type="ARBA" id="ARBA00022516"/>
    </source>
</evidence>
<keyword evidence="10" id="KW-1185">Reference proteome</keyword>
<evidence type="ECO:0000256" key="3">
    <source>
        <dbReference type="ARBA" id="ARBA00022679"/>
    </source>
</evidence>
<dbReference type="GO" id="GO:0103118">
    <property type="term" value="F:UDP-3-O-[(3R)-3-hydroxyacyl]-glucosamine N-acyltransferase activity"/>
    <property type="evidence" value="ECO:0007669"/>
    <property type="project" value="UniProtKB-EC"/>
</dbReference>
<evidence type="ECO:0000313" key="9">
    <source>
        <dbReference type="EMBL" id="RZS80743.1"/>
    </source>
</evidence>
<accession>A0A4Q7NCT5</accession>
<feature type="domain" description="UDP-3-O-[3-hydroxymyristoyl] glucosamine N-acyltransferase non-repeat region" evidence="8">
    <location>
        <begin position="42"/>
        <end position="119"/>
    </location>
</feature>
<dbReference type="Gene3D" id="1.20.5.170">
    <property type="match status" value="1"/>
</dbReference>
<dbReference type="PANTHER" id="PTHR43378">
    <property type="entry name" value="UDP-3-O-ACYLGLUCOSAMINE N-ACYLTRANSFERASE"/>
    <property type="match status" value="1"/>
</dbReference>